<dbReference type="VEuPathDB" id="VectorBase:ADIR014273"/>
<protein>
    <submittedName>
        <fullName evidence="1">Uncharacterized protein</fullName>
    </submittedName>
</protein>
<proteinExistence type="predicted"/>
<accession>A0A182NWK4</accession>
<sequence>MLLYCNDGLAIFAKNVIVYN</sequence>
<organism evidence="1 2">
    <name type="scientific">Anopheles dirus</name>
    <dbReference type="NCBI Taxonomy" id="7168"/>
    <lineage>
        <taxon>Eukaryota</taxon>
        <taxon>Metazoa</taxon>
        <taxon>Ecdysozoa</taxon>
        <taxon>Arthropoda</taxon>
        <taxon>Hexapoda</taxon>
        <taxon>Insecta</taxon>
        <taxon>Pterygota</taxon>
        <taxon>Neoptera</taxon>
        <taxon>Endopterygota</taxon>
        <taxon>Diptera</taxon>
        <taxon>Nematocera</taxon>
        <taxon>Culicoidea</taxon>
        <taxon>Culicidae</taxon>
        <taxon>Anophelinae</taxon>
        <taxon>Anopheles</taxon>
    </lineage>
</organism>
<dbReference type="Proteomes" id="UP000075884">
    <property type="component" value="Unassembled WGS sequence"/>
</dbReference>
<evidence type="ECO:0000313" key="2">
    <source>
        <dbReference type="Proteomes" id="UP000075884"/>
    </source>
</evidence>
<reference evidence="1" key="2">
    <citation type="submission" date="2020-05" db="UniProtKB">
        <authorList>
            <consortium name="EnsemblMetazoa"/>
        </authorList>
    </citation>
    <scope>IDENTIFICATION</scope>
    <source>
        <strain evidence="1">WRAIR2</strain>
    </source>
</reference>
<dbReference type="AlphaFoldDB" id="A0A182NWK4"/>
<reference evidence="2" key="1">
    <citation type="submission" date="2013-03" db="EMBL/GenBank/DDBJ databases">
        <title>The Genome Sequence of Anopheles dirus WRAIR2.</title>
        <authorList>
            <consortium name="The Broad Institute Genomics Platform"/>
            <person name="Neafsey D.E."/>
            <person name="Walton C."/>
            <person name="Walker B."/>
            <person name="Young S.K."/>
            <person name="Zeng Q."/>
            <person name="Gargeya S."/>
            <person name="Fitzgerald M."/>
            <person name="Haas B."/>
            <person name="Abouelleil A."/>
            <person name="Allen A.W."/>
            <person name="Alvarado L."/>
            <person name="Arachchi H.M."/>
            <person name="Berlin A.M."/>
            <person name="Chapman S.B."/>
            <person name="Gainer-Dewar J."/>
            <person name="Goldberg J."/>
            <person name="Griggs A."/>
            <person name="Gujja S."/>
            <person name="Hansen M."/>
            <person name="Howarth C."/>
            <person name="Imamovic A."/>
            <person name="Ireland A."/>
            <person name="Larimer J."/>
            <person name="McCowan C."/>
            <person name="Murphy C."/>
            <person name="Pearson M."/>
            <person name="Poon T.W."/>
            <person name="Priest M."/>
            <person name="Roberts A."/>
            <person name="Saif S."/>
            <person name="Shea T."/>
            <person name="Sisk P."/>
            <person name="Sykes S."/>
            <person name="Wortman J."/>
            <person name="Nusbaum C."/>
            <person name="Birren B."/>
        </authorList>
    </citation>
    <scope>NUCLEOTIDE SEQUENCE [LARGE SCALE GENOMIC DNA]</scope>
    <source>
        <strain evidence="2">WRAIR2</strain>
    </source>
</reference>
<name>A0A182NWK4_9DIPT</name>
<evidence type="ECO:0000313" key="1">
    <source>
        <dbReference type="EnsemblMetazoa" id="ADIR014273-PA"/>
    </source>
</evidence>
<dbReference type="EnsemblMetazoa" id="ADIR014273-RA">
    <property type="protein sequence ID" value="ADIR014273-PA"/>
    <property type="gene ID" value="ADIR014273"/>
</dbReference>
<keyword evidence="2" id="KW-1185">Reference proteome</keyword>